<organism evidence="1 2">
    <name type="scientific">Panagrolaimus sp. ES5</name>
    <dbReference type="NCBI Taxonomy" id="591445"/>
    <lineage>
        <taxon>Eukaryota</taxon>
        <taxon>Metazoa</taxon>
        <taxon>Ecdysozoa</taxon>
        <taxon>Nematoda</taxon>
        <taxon>Chromadorea</taxon>
        <taxon>Rhabditida</taxon>
        <taxon>Tylenchina</taxon>
        <taxon>Panagrolaimomorpha</taxon>
        <taxon>Panagrolaimoidea</taxon>
        <taxon>Panagrolaimidae</taxon>
        <taxon>Panagrolaimus</taxon>
    </lineage>
</organism>
<accession>A0AC34G8B1</accession>
<reference evidence="2" key="1">
    <citation type="submission" date="2022-11" db="UniProtKB">
        <authorList>
            <consortium name="WormBaseParasite"/>
        </authorList>
    </citation>
    <scope>IDENTIFICATION</scope>
</reference>
<protein>
    <submittedName>
        <fullName evidence="2">Uncharacterized protein</fullName>
    </submittedName>
</protein>
<evidence type="ECO:0000313" key="2">
    <source>
        <dbReference type="WBParaSite" id="ES5_v2.g25936.t1"/>
    </source>
</evidence>
<dbReference type="Proteomes" id="UP000887579">
    <property type="component" value="Unplaced"/>
</dbReference>
<dbReference type="WBParaSite" id="ES5_v2.g25936.t1">
    <property type="protein sequence ID" value="ES5_v2.g25936.t1"/>
    <property type="gene ID" value="ES5_v2.g25936"/>
</dbReference>
<sequence length="250" mass="28589">MILGILIEHLVLITQCIKIVFFVKSLLEPMFANILMSLITCYDYAATLFFSLVEFTSDDTRMTNVGDGLSELPAEIIRFFGLSTSRYASKHPKDHVMYESLKTYFMEPGRYGFTSSDLGDGKYLALGASKVVVPVEGPRNQGALAVIIDSKKTPFYHSINLLEMICNALKIDANITPNRGHWEFAVIYVKRLEWFFIYGRRQDSTVILNSLTNSSGHDTLMEYHGKQISIVQYLEQCYYVEIRFHHWPLA</sequence>
<evidence type="ECO:0000313" key="1">
    <source>
        <dbReference type="Proteomes" id="UP000887579"/>
    </source>
</evidence>
<proteinExistence type="predicted"/>
<name>A0AC34G8B1_9BILA</name>